<comment type="caution">
    <text evidence="2">The sequence shown here is derived from an EMBL/GenBank/DDBJ whole genome shotgun (WGS) entry which is preliminary data.</text>
</comment>
<dbReference type="GO" id="GO:0005524">
    <property type="term" value="F:ATP binding"/>
    <property type="evidence" value="ECO:0007669"/>
    <property type="project" value="InterPro"/>
</dbReference>
<name>A0A1E3ASC3_9FIRM</name>
<dbReference type="GO" id="GO:0016301">
    <property type="term" value="F:kinase activity"/>
    <property type="evidence" value="ECO:0007669"/>
    <property type="project" value="InterPro"/>
</dbReference>
<dbReference type="Pfam" id="PF01326">
    <property type="entry name" value="PPDK_N"/>
    <property type="match status" value="1"/>
</dbReference>
<dbReference type="InterPro" id="IPR013815">
    <property type="entry name" value="ATP_grasp_subdomain_1"/>
</dbReference>
<accession>A0A1E3ASC3</accession>
<feature type="domain" description="Pyruvate phosphate dikinase AMP/ATP-binding" evidence="1">
    <location>
        <begin position="293"/>
        <end position="661"/>
    </location>
</feature>
<dbReference type="AlphaFoldDB" id="A0A1E3ASC3"/>
<dbReference type="SUPFAM" id="SSF56059">
    <property type="entry name" value="Glutathione synthetase ATP-binding domain-like"/>
    <property type="match status" value="1"/>
</dbReference>
<dbReference type="Gene3D" id="3.30.470.20">
    <property type="entry name" value="ATP-grasp fold, B domain"/>
    <property type="match status" value="1"/>
</dbReference>
<keyword evidence="2" id="KW-0670">Pyruvate</keyword>
<sequence>MAAFDKILSGIAGMDEALDFIRLGDNVVFQVSDLEEYFFFARSFAAQALKDGKKLIYIRFAQHEAVLEPCEGLRIYEFQPEQGFESFTVGIHERIREEGREAFYVFDCLSQLQSVWYTDLMMGNFFRVTCPYLFQLDTVAFFPLIRGRHSFDAVARIRDTTQLFLDVYADRDSLYLHPLKVWNRYSGNMFLPHVWNSEKQRFEAVTDGMGIGRYYVLRQEKETTLQDLNADSHDRFFTMAKMQYREGRFSEETEAQIIESTMTRDEKMQELIKKYFTGTDYFALRDRMIGSGAIGGKACGMLLARKIAEKELPAYQGYYEPHDSFYIGSDVFYTYIVANGCWDMRIAQRTDDGYFSEAGRLREGLLKGSFPSNIREQFRTMLDYFGQTPIIVRSSSFLEDGFGNAFAGKYESVFCANRGMPEERLAMFENAVRQVYASTMDISALEYRRQRGLEGKDEQMAVLVQRVSGSYYGNLYMPCAAGVGYSYSTYKLQKDIRPDEGMLRLVMGLGTKAVDRTENDYPRLVNLDRPTITMARNTAEKHRFSQHKIDVLDLEKNTLAEKDLEQVLPDIPEWLKRLLLEHDYEAEQRLYDSGRPRNVWFVSCQKLLEKETFTELMKALLRKLQQVYGNPVDIEYTVNCAENGDFMLNLLQCRPLYVGPEGGGVKVPLLKKENCFFDIHDVCMGHSVCRKLDGAVLIDPKAYYEYPYARKPEVAGIIGKLNKHFNNQKEPQNILLIVPGRLGTSSPELGIPTTFADISGFCGICEVSDDRAGYMPELSFGSHMFQDLVEADIFYAAIDTARNTVCYQREAFKEYPDIFTQLCPEEETLNYMISVYDFKDKNICLWMDAPENHAVCGIK</sequence>
<evidence type="ECO:0000259" key="1">
    <source>
        <dbReference type="Pfam" id="PF01326"/>
    </source>
</evidence>
<organism evidence="2 3">
    <name type="scientific">Eisenbergiella tayi</name>
    <dbReference type="NCBI Taxonomy" id="1432052"/>
    <lineage>
        <taxon>Bacteria</taxon>
        <taxon>Bacillati</taxon>
        <taxon>Bacillota</taxon>
        <taxon>Clostridia</taxon>
        <taxon>Lachnospirales</taxon>
        <taxon>Lachnospiraceae</taxon>
        <taxon>Eisenbergiella</taxon>
    </lineage>
</organism>
<dbReference type="PATRIC" id="fig|1432052.3.peg.2454"/>
<dbReference type="InterPro" id="IPR002192">
    <property type="entry name" value="PPDK_AMP/ATP-bd"/>
</dbReference>
<dbReference type="EMBL" id="MCGI01000002">
    <property type="protein sequence ID" value="ODM11609.1"/>
    <property type="molecule type" value="Genomic_DNA"/>
</dbReference>
<dbReference type="Gene3D" id="3.30.1490.20">
    <property type="entry name" value="ATP-grasp fold, A domain"/>
    <property type="match status" value="1"/>
</dbReference>
<protein>
    <submittedName>
        <fullName evidence="2">Phosphoenolpyruvate synthase</fullName>
    </submittedName>
</protein>
<dbReference type="Proteomes" id="UP000095003">
    <property type="component" value="Unassembled WGS sequence"/>
</dbReference>
<evidence type="ECO:0000313" key="2">
    <source>
        <dbReference type="EMBL" id="ODM11609.1"/>
    </source>
</evidence>
<gene>
    <name evidence="2" type="ORF">BEH84_02224</name>
</gene>
<proteinExistence type="predicted"/>
<evidence type="ECO:0000313" key="3">
    <source>
        <dbReference type="Proteomes" id="UP000095003"/>
    </source>
</evidence>
<dbReference type="RefSeq" id="WP_069156848.1">
    <property type="nucleotide sequence ID" value="NZ_DBFYTC010000016.1"/>
</dbReference>
<reference evidence="2 3" key="1">
    <citation type="submission" date="2016-07" db="EMBL/GenBank/DDBJ databases">
        <title>Characterization of isolates of Eisenbergiella tayi derived from blood cultures, using whole genome sequencing.</title>
        <authorList>
            <person name="Burdz T."/>
            <person name="Wiebe D."/>
            <person name="Huynh C."/>
            <person name="Bernard K."/>
        </authorList>
    </citation>
    <scope>NUCLEOTIDE SEQUENCE [LARGE SCALE GENOMIC DNA]</scope>
    <source>
        <strain evidence="2 3">NML 120489</strain>
    </source>
</reference>